<dbReference type="GO" id="GO:0005737">
    <property type="term" value="C:cytoplasm"/>
    <property type="evidence" value="ECO:0000318"/>
    <property type="project" value="GO_Central"/>
</dbReference>
<feature type="region of interest" description="Disordered" evidence="1">
    <location>
        <begin position="514"/>
        <end position="582"/>
    </location>
</feature>
<dbReference type="GO" id="GO:0005085">
    <property type="term" value="F:guanyl-nucleotide exchange factor activity"/>
    <property type="evidence" value="ECO:0007669"/>
    <property type="project" value="InterPro"/>
</dbReference>
<dbReference type="InterPro" id="IPR033511">
    <property type="entry name" value="Cdc24/Scd1_PH_dom"/>
</dbReference>
<dbReference type="CDD" id="cd13246">
    <property type="entry name" value="PH_Scd1"/>
    <property type="match status" value="1"/>
</dbReference>
<dbReference type="EMBL" id="KE651166">
    <property type="protein sequence ID" value="EEB05499.2"/>
    <property type="molecule type" value="Genomic_DNA"/>
</dbReference>
<feature type="domain" description="PH" evidence="2">
    <location>
        <begin position="390"/>
        <end position="511"/>
    </location>
</feature>
<dbReference type="RefSeq" id="XP_002171792.2">
    <property type="nucleotide sequence ID" value="XM_002171756.2"/>
</dbReference>
<feature type="compositionally biased region" description="Polar residues" evidence="1">
    <location>
        <begin position="630"/>
        <end position="644"/>
    </location>
</feature>
<sequence>MQQDRKFSSKSVPSDLFRVKSSQDPQVVRTQSHHIQPQQPRANSYSSASAFFSKTSLFQQCRLIVQNLQRVEGFEEAFKAADRLILDFPMRIIRIRDLVEHDPVTQVWNMCCLGFPLCALLNAFQLETPLQVNLDTTLSNTNACKASLYHFLLTCKKDLSLVDADLFTISEIFQDNTASLAKAAHTVSLILDMLDEKGLLRKSVSRDSPLEQASTLSLLIQSSQRVYAELLETEMKYVQDLEFLSDYVAMLQAEHILSQATIQQVFSNLNELLDFQRRFLIGLEMNAIMPASEQRLGALLLQMEDGFSPKVRASRPLLIKPIQRICKYPLLVRELLKGTAPGYRYEEELRQGLECIVRVANKVNENRRRHENNAALVELENRIIDWKGYSLKHFGSLLVWEIVPVAKGDMEREYYVYLFETILLCCKEISPLKKQARNMSINRKLKRQDSLQLKGRIFISNITMIAPNSAYGQHALHIFWNGDSHQESFVLKLRNAESFKQWYFVLKRLLSKKSSSSGNRQSSGSTSTVPSSLGTFRVSRDEDANSQSTFTSRENEQDCGSPSSLVPSSSTQDGDDANSSQYTLLSSQHNPYSVKDASVSLMSSIGSYNNRNSPSFLPSMGPLSDDGARSVSQLHKTPSSSEHSFINNVFSNTATDASATNHAAPSQSFFTGSQPDLSVADYAYQRSGRLPSNSHLSADNRSVSTTTATGSSSPKRHSRQRSFSNPALSVSRPLRESLQSGDLESICSGDSATGKGTNTVKVRIKYEESCLVLLVPAQIGYQELNEKISHKLLVCGLLNMPEDTPIRLRMKYVDEDGDLITITSDEDVFMAFEYCVFEMFNRDGKDGIYCIDLFTSLAP</sequence>
<protein>
    <submittedName>
        <fullName evidence="5">RhoGEF Scd1</fullName>
    </submittedName>
</protein>
<dbReference type="GO" id="GO:0072686">
    <property type="term" value="C:mitotic spindle"/>
    <property type="evidence" value="ECO:0007669"/>
    <property type="project" value="EnsemblFungi"/>
</dbReference>
<name>B6JVU8_SCHJY</name>
<dbReference type="OMA" id="QPIYPRQ"/>
<dbReference type="SUPFAM" id="SSF48065">
    <property type="entry name" value="DBL homology domain (DH-domain)"/>
    <property type="match status" value="1"/>
</dbReference>
<dbReference type="InterPro" id="IPR000270">
    <property type="entry name" value="PB1_dom"/>
</dbReference>
<dbReference type="InterPro" id="IPR010481">
    <property type="entry name" value="Cdc24/Scd1_N"/>
</dbReference>
<dbReference type="Gene3D" id="1.20.900.10">
    <property type="entry name" value="Dbl homology (DH) domain"/>
    <property type="match status" value="2"/>
</dbReference>
<feature type="region of interest" description="Disordered" evidence="1">
    <location>
        <begin position="616"/>
        <end position="644"/>
    </location>
</feature>
<dbReference type="GO" id="GO:0061171">
    <property type="term" value="P:establishment of bipolar cell polarity"/>
    <property type="evidence" value="ECO:0000315"/>
    <property type="project" value="JaponicusDB"/>
</dbReference>
<evidence type="ECO:0000259" key="4">
    <source>
        <dbReference type="PROSITE" id="PS51745"/>
    </source>
</evidence>
<dbReference type="PROSITE" id="PS50003">
    <property type="entry name" value="PH_DOMAIN"/>
    <property type="match status" value="1"/>
</dbReference>
<dbReference type="JaponicusDB" id="SJAG_00514">
    <property type="gene designation" value="scd1"/>
</dbReference>
<feature type="compositionally biased region" description="Polar residues" evidence="1">
    <location>
        <begin position="20"/>
        <end position="41"/>
    </location>
</feature>
<feature type="compositionally biased region" description="Low complexity" evidence="1">
    <location>
        <begin position="561"/>
        <end position="570"/>
    </location>
</feature>
<dbReference type="GO" id="GO:1902716">
    <property type="term" value="C:cell cortex of growing cell tip"/>
    <property type="evidence" value="ECO:0007669"/>
    <property type="project" value="EnsemblFungi"/>
</dbReference>
<dbReference type="GO" id="GO:0030010">
    <property type="term" value="P:establishment of cell polarity"/>
    <property type="evidence" value="ECO:0000318"/>
    <property type="project" value="GO_Central"/>
</dbReference>
<dbReference type="PANTHER" id="PTHR47339">
    <property type="entry name" value="CELL DIVISION CONTROL PROTEIN 24"/>
    <property type="match status" value="1"/>
</dbReference>
<feature type="region of interest" description="Disordered" evidence="1">
    <location>
        <begin position="1"/>
        <end position="42"/>
    </location>
</feature>
<dbReference type="CDD" id="cd05992">
    <property type="entry name" value="PB1"/>
    <property type="match status" value="1"/>
</dbReference>
<dbReference type="GeneID" id="7048013"/>
<dbReference type="Gene3D" id="3.10.20.90">
    <property type="entry name" value="Phosphatidylinositol 3-kinase Catalytic Subunit, Chain A, domain 1"/>
    <property type="match status" value="1"/>
</dbReference>
<evidence type="ECO:0000259" key="3">
    <source>
        <dbReference type="PROSITE" id="PS50010"/>
    </source>
</evidence>
<dbReference type="SUPFAM" id="SSF50729">
    <property type="entry name" value="PH domain-like"/>
    <property type="match status" value="1"/>
</dbReference>
<evidence type="ECO:0000313" key="7">
    <source>
        <dbReference type="Proteomes" id="UP000001744"/>
    </source>
</evidence>
<evidence type="ECO:0000313" key="6">
    <source>
        <dbReference type="JaponicusDB" id="SJAG_00514"/>
    </source>
</evidence>
<dbReference type="InterPro" id="IPR053026">
    <property type="entry name" value="CDC42_GEF"/>
</dbReference>
<dbReference type="GO" id="GO:0090726">
    <property type="term" value="C:cortical dynamic polarity patch"/>
    <property type="evidence" value="ECO:0007669"/>
    <property type="project" value="EnsemblFungi"/>
</dbReference>
<proteinExistence type="predicted"/>
<dbReference type="Proteomes" id="UP000001744">
    <property type="component" value="Unassembled WGS sequence"/>
</dbReference>
<dbReference type="SMART" id="SM00325">
    <property type="entry name" value="RhoGEF"/>
    <property type="match status" value="1"/>
</dbReference>
<dbReference type="GO" id="GO:0000935">
    <property type="term" value="C:division septum"/>
    <property type="evidence" value="ECO:0000318"/>
    <property type="project" value="GO_Central"/>
</dbReference>
<dbReference type="GO" id="GO:0140281">
    <property type="term" value="P:positive regulation of mitotic division septum assembly"/>
    <property type="evidence" value="ECO:0007669"/>
    <property type="project" value="EnsemblFungi"/>
</dbReference>
<evidence type="ECO:0000259" key="2">
    <source>
        <dbReference type="PROSITE" id="PS50003"/>
    </source>
</evidence>
<accession>B6JVU8</accession>
<dbReference type="Pfam" id="PF00564">
    <property type="entry name" value="PB1"/>
    <property type="match status" value="1"/>
</dbReference>
<reference evidence="5 7" key="1">
    <citation type="journal article" date="2011" name="Science">
        <title>Comparative functional genomics of the fission yeasts.</title>
        <authorList>
            <person name="Rhind N."/>
            <person name="Chen Z."/>
            <person name="Yassour M."/>
            <person name="Thompson D.A."/>
            <person name="Haas B.J."/>
            <person name="Habib N."/>
            <person name="Wapinski I."/>
            <person name="Roy S."/>
            <person name="Lin M.F."/>
            <person name="Heiman D.I."/>
            <person name="Young S.K."/>
            <person name="Furuya K."/>
            <person name="Guo Y."/>
            <person name="Pidoux A."/>
            <person name="Chen H.M."/>
            <person name="Robbertse B."/>
            <person name="Goldberg J.M."/>
            <person name="Aoki K."/>
            <person name="Bayne E.H."/>
            <person name="Berlin A.M."/>
            <person name="Desjardins C.A."/>
            <person name="Dobbs E."/>
            <person name="Dukaj L."/>
            <person name="Fan L."/>
            <person name="FitzGerald M.G."/>
            <person name="French C."/>
            <person name="Gujja S."/>
            <person name="Hansen K."/>
            <person name="Keifenheim D."/>
            <person name="Levin J.Z."/>
            <person name="Mosher R.A."/>
            <person name="Mueller C.A."/>
            <person name="Pfiffner J."/>
            <person name="Priest M."/>
            <person name="Russ C."/>
            <person name="Smialowska A."/>
            <person name="Swoboda P."/>
            <person name="Sykes S.M."/>
            <person name="Vaughn M."/>
            <person name="Vengrova S."/>
            <person name="Yoder R."/>
            <person name="Zeng Q."/>
            <person name="Allshire R."/>
            <person name="Baulcombe D."/>
            <person name="Birren B.W."/>
            <person name="Brown W."/>
            <person name="Ekwall K."/>
            <person name="Kellis M."/>
            <person name="Leatherwood J."/>
            <person name="Levin H."/>
            <person name="Margalit H."/>
            <person name="Martienssen R."/>
            <person name="Nieduszynski C.A."/>
            <person name="Spatafora J.W."/>
            <person name="Friedman N."/>
            <person name="Dalgaard J.Z."/>
            <person name="Baumann P."/>
            <person name="Niki H."/>
            <person name="Regev A."/>
            <person name="Nusbaum C."/>
        </authorList>
    </citation>
    <scope>NUCLEOTIDE SEQUENCE [LARGE SCALE GENOMIC DNA]</scope>
    <source>
        <strain evidence="7">yFS275 / FY16936</strain>
    </source>
</reference>
<dbReference type="eggNOG" id="KOG3519">
    <property type="taxonomic scope" value="Eukaryota"/>
</dbReference>
<dbReference type="GO" id="GO:0060236">
    <property type="term" value="P:regulation of mitotic spindle organization"/>
    <property type="evidence" value="ECO:0007669"/>
    <property type="project" value="EnsemblFungi"/>
</dbReference>
<dbReference type="InterPro" id="IPR011993">
    <property type="entry name" value="PH-like_dom_sf"/>
</dbReference>
<dbReference type="VEuPathDB" id="FungiDB:SJAG_00514"/>
<feature type="region of interest" description="Disordered" evidence="1">
    <location>
        <begin position="690"/>
        <end position="736"/>
    </location>
</feature>
<dbReference type="CDD" id="cd00160">
    <property type="entry name" value="RhoGEF"/>
    <property type="match status" value="1"/>
</dbReference>
<dbReference type="GO" id="GO:0051519">
    <property type="term" value="P:activation of bipolar cell growth"/>
    <property type="evidence" value="ECO:0007669"/>
    <property type="project" value="EnsemblFungi"/>
</dbReference>
<dbReference type="SUPFAM" id="SSF54277">
    <property type="entry name" value="CAD &amp; PB1 domains"/>
    <property type="match status" value="1"/>
</dbReference>
<dbReference type="SMART" id="SM00666">
    <property type="entry name" value="PB1"/>
    <property type="match status" value="1"/>
</dbReference>
<feature type="domain" description="PB1" evidence="4">
    <location>
        <begin position="757"/>
        <end position="844"/>
    </location>
</feature>
<dbReference type="Gene3D" id="2.30.29.30">
    <property type="entry name" value="Pleckstrin-homology domain (PH domain)/Phosphotyrosine-binding domain (PTB)"/>
    <property type="match status" value="1"/>
</dbReference>
<evidence type="ECO:0000313" key="5">
    <source>
        <dbReference type="EMBL" id="EEB05499.2"/>
    </source>
</evidence>
<dbReference type="InterPro" id="IPR000219">
    <property type="entry name" value="DH_dom"/>
</dbReference>
<dbReference type="Pfam" id="PF15411">
    <property type="entry name" value="PH_10"/>
    <property type="match status" value="1"/>
</dbReference>
<dbReference type="PROSITE" id="PS50010">
    <property type="entry name" value="DH_2"/>
    <property type="match status" value="1"/>
</dbReference>
<dbReference type="GO" id="GO:0005634">
    <property type="term" value="C:nucleus"/>
    <property type="evidence" value="ECO:0000318"/>
    <property type="project" value="GO_Central"/>
</dbReference>
<dbReference type="SMART" id="SM00233">
    <property type="entry name" value="PH"/>
    <property type="match status" value="1"/>
</dbReference>
<dbReference type="Pfam" id="PF06395">
    <property type="entry name" value="CDC24"/>
    <property type="match status" value="1"/>
</dbReference>
<dbReference type="GO" id="GO:0030100">
    <property type="term" value="P:regulation of endocytosis"/>
    <property type="evidence" value="ECO:0007669"/>
    <property type="project" value="EnsemblFungi"/>
</dbReference>
<dbReference type="GO" id="GO:0031106">
    <property type="term" value="P:septin ring organization"/>
    <property type="evidence" value="ECO:0000318"/>
    <property type="project" value="GO_Central"/>
</dbReference>
<feature type="compositionally biased region" description="Polar residues" evidence="1">
    <location>
        <begin position="690"/>
        <end position="701"/>
    </location>
</feature>
<dbReference type="GO" id="GO:0032154">
    <property type="term" value="C:cleavage furrow"/>
    <property type="evidence" value="ECO:0007669"/>
    <property type="project" value="EnsemblFungi"/>
</dbReference>
<dbReference type="Pfam" id="PF00621">
    <property type="entry name" value="RhoGEF"/>
    <property type="match status" value="2"/>
</dbReference>
<dbReference type="PANTHER" id="PTHR47339:SF1">
    <property type="entry name" value="CELL DIVISION CONTROL PROTEIN 24"/>
    <property type="match status" value="1"/>
</dbReference>
<dbReference type="InterPro" id="IPR053793">
    <property type="entry name" value="PB1-like"/>
</dbReference>
<dbReference type="InterPro" id="IPR035899">
    <property type="entry name" value="DBL_dom_sf"/>
</dbReference>
<dbReference type="GO" id="GO:1902917">
    <property type="term" value="P:positive regulation of mating projection assembly"/>
    <property type="evidence" value="ECO:0007669"/>
    <property type="project" value="EnsemblFungi"/>
</dbReference>
<dbReference type="GO" id="GO:0043332">
    <property type="term" value="C:mating projection tip"/>
    <property type="evidence" value="ECO:0000318"/>
    <property type="project" value="GO_Central"/>
</dbReference>
<gene>
    <name evidence="6" type="primary">scd1</name>
    <name evidence="5" type="ORF">SJAG_00514</name>
</gene>
<feature type="compositionally biased region" description="Low complexity" evidence="1">
    <location>
        <begin position="702"/>
        <end position="713"/>
    </location>
</feature>
<feature type="domain" description="DH" evidence="3">
    <location>
        <begin position="222"/>
        <end position="366"/>
    </location>
</feature>
<dbReference type="PROSITE" id="PS51745">
    <property type="entry name" value="PB1"/>
    <property type="match status" value="1"/>
</dbReference>
<dbReference type="AlphaFoldDB" id="B6JVU8"/>
<feature type="compositionally biased region" description="Low complexity" evidence="1">
    <location>
        <begin position="514"/>
        <end position="535"/>
    </location>
</feature>
<dbReference type="InterPro" id="IPR001849">
    <property type="entry name" value="PH_domain"/>
</dbReference>
<evidence type="ECO:0000256" key="1">
    <source>
        <dbReference type="SAM" id="MobiDB-lite"/>
    </source>
</evidence>
<dbReference type="GO" id="GO:0061245">
    <property type="term" value="P:establishment or maintenance of bipolar cell polarity"/>
    <property type="evidence" value="ECO:0007669"/>
    <property type="project" value="EnsemblFungi"/>
</dbReference>
<dbReference type="STRING" id="402676.B6JVU8"/>
<dbReference type="OrthoDB" id="1594986at2759"/>
<dbReference type="HOGENOM" id="CLU_007879_0_0_1"/>
<keyword evidence="7" id="KW-1185">Reference proteome</keyword>
<organism evidence="5 7">
    <name type="scientific">Schizosaccharomyces japonicus (strain yFS275 / FY16936)</name>
    <name type="common">Fission yeast</name>
    <dbReference type="NCBI Taxonomy" id="402676"/>
    <lineage>
        <taxon>Eukaryota</taxon>
        <taxon>Fungi</taxon>
        <taxon>Dikarya</taxon>
        <taxon>Ascomycota</taxon>
        <taxon>Taphrinomycotina</taxon>
        <taxon>Schizosaccharomycetes</taxon>
        <taxon>Schizosaccharomycetales</taxon>
        <taxon>Schizosaccharomycetaceae</taxon>
        <taxon>Schizosaccharomyces</taxon>
    </lineage>
</organism>